<feature type="transmembrane region" description="Helical" evidence="13">
    <location>
        <begin position="26"/>
        <end position="51"/>
    </location>
</feature>
<feature type="transmembrane region" description="Helical" evidence="13">
    <location>
        <begin position="63"/>
        <end position="82"/>
    </location>
</feature>
<keyword evidence="9 13" id="KW-0249">Electron transport</keyword>
<keyword evidence="7 13" id="KW-0812">Transmembrane</keyword>
<evidence type="ECO:0000256" key="13">
    <source>
        <dbReference type="PIRNR" id="PIRNR006446"/>
    </source>
</evidence>
<accession>U2L0E2</accession>
<dbReference type="GO" id="GO:0046872">
    <property type="term" value="F:metal ion binding"/>
    <property type="evidence" value="ECO:0007669"/>
    <property type="project" value="UniProtKB-UniRule"/>
</dbReference>
<dbReference type="PATRIC" id="fig|1081904.3.peg.170"/>
<evidence type="ECO:0000256" key="3">
    <source>
        <dbReference type="ARBA" id="ARBA00022448"/>
    </source>
</evidence>
<evidence type="ECO:0000256" key="4">
    <source>
        <dbReference type="ARBA" id="ARBA00022475"/>
    </source>
</evidence>
<name>U2L0E2_9BACT</name>
<keyword evidence="4 13" id="KW-1003">Cell membrane</keyword>
<dbReference type="EMBL" id="AWET01000004">
    <property type="protein sequence ID" value="ERK04192.1"/>
    <property type="molecule type" value="Genomic_DNA"/>
</dbReference>
<keyword evidence="6 13" id="KW-0349">Heme</keyword>
<keyword evidence="11 13" id="KW-0408">Iron</keyword>
<feature type="transmembrane region" description="Helical" evidence="13">
    <location>
        <begin position="485"/>
        <end position="503"/>
    </location>
</feature>
<dbReference type="GO" id="GO:0070069">
    <property type="term" value="C:cytochrome complex"/>
    <property type="evidence" value="ECO:0007669"/>
    <property type="project" value="UniProtKB-UniRule"/>
</dbReference>
<proteinExistence type="inferred from homology"/>
<comment type="subcellular location">
    <subcellularLocation>
        <location evidence="1">Cell inner membrane</location>
        <topology evidence="1">Multi-pass membrane protein</topology>
    </subcellularLocation>
</comment>
<feature type="transmembrane region" description="Helical" evidence="13">
    <location>
        <begin position="403"/>
        <end position="427"/>
    </location>
</feature>
<dbReference type="GO" id="GO:0016682">
    <property type="term" value="F:oxidoreductase activity, acting on diphenols and related substances as donors, oxygen as acceptor"/>
    <property type="evidence" value="ECO:0007669"/>
    <property type="project" value="TreeGrafter"/>
</dbReference>
<dbReference type="GO" id="GO:0019646">
    <property type="term" value="P:aerobic electron transport chain"/>
    <property type="evidence" value="ECO:0007669"/>
    <property type="project" value="InterPro"/>
</dbReference>
<organism evidence="14 15">
    <name type="scientific">Hoylesella pleuritidis F0068</name>
    <dbReference type="NCBI Taxonomy" id="1081904"/>
    <lineage>
        <taxon>Bacteria</taxon>
        <taxon>Pseudomonadati</taxon>
        <taxon>Bacteroidota</taxon>
        <taxon>Bacteroidia</taxon>
        <taxon>Bacteroidales</taxon>
        <taxon>Prevotellaceae</taxon>
        <taxon>Hoylesella</taxon>
    </lineage>
</organism>
<dbReference type="GO" id="GO:0009055">
    <property type="term" value="F:electron transfer activity"/>
    <property type="evidence" value="ECO:0007669"/>
    <property type="project" value="UniProtKB-UniRule"/>
</dbReference>
<evidence type="ECO:0000256" key="8">
    <source>
        <dbReference type="ARBA" id="ARBA00022723"/>
    </source>
</evidence>
<gene>
    <name evidence="14" type="ORF">HMPREF1218_1135</name>
</gene>
<evidence type="ECO:0000256" key="1">
    <source>
        <dbReference type="ARBA" id="ARBA00004429"/>
    </source>
</evidence>
<keyword evidence="5" id="KW-0997">Cell inner membrane</keyword>
<evidence type="ECO:0000256" key="12">
    <source>
        <dbReference type="ARBA" id="ARBA00023136"/>
    </source>
</evidence>
<dbReference type="AlphaFoldDB" id="U2L0E2"/>
<dbReference type="GO" id="GO:0020037">
    <property type="term" value="F:heme binding"/>
    <property type="evidence" value="ECO:0007669"/>
    <property type="project" value="TreeGrafter"/>
</dbReference>
<feature type="transmembrane region" description="Helical" evidence="13">
    <location>
        <begin position="229"/>
        <end position="247"/>
    </location>
</feature>
<dbReference type="PIRSF" id="PIRSF006446">
    <property type="entry name" value="Cyt_quinol_oxidase_1"/>
    <property type="match status" value="1"/>
</dbReference>
<evidence type="ECO:0000256" key="6">
    <source>
        <dbReference type="ARBA" id="ARBA00022617"/>
    </source>
</evidence>
<feature type="transmembrane region" description="Helical" evidence="13">
    <location>
        <begin position="198"/>
        <end position="217"/>
    </location>
</feature>
<reference evidence="14 15" key="1">
    <citation type="submission" date="2013-08" db="EMBL/GenBank/DDBJ databases">
        <authorList>
            <person name="Durkin A.S."/>
            <person name="Haft D.R."/>
            <person name="McCorrison J."/>
            <person name="Torralba M."/>
            <person name="Gillis M."/>
            <person name="Haft D.H."/>
            <person name="Methe B."/>
            <person name="Sutton G."/>
            <person name="Nelson K.E."/>
        </authorList>
    </citation>
    <scope>NUCLEOTIDE SEQUENCE [LARGE SCALE GENOMIC DNA]</scope>
    <source>
        <strain evidence="14 15">F0068</strain>
    </source>
</reference>
<comment type="caution">
    <text evidence="14">The sequence shown here is derived from an EMBL/GenBank/DDBJ whole genome shotgun (WGS) entry which is preliminary data.</text>
</comment>
<feature type="transmembrane region" description="Helical" evidence="13">
    <location>
        <begin position="434"/>
        <end position="452"/>
    </location>
</feature>
<keyword evidence="12 13" id="KW-0472">Membrane</keyword>
<dbReference type="InterPro" id="IPR002585">
    <property type="entry name" value="Cyt-d_ubiquinol_oxidase_su_1"/>
</dbReference>
<dbReference type="Pfam" id="PF01654">
    <property type="entry name" value="Cyt_bd_oxida_I"/>
    <property type="match status" value="1"/>
</dbReference>
<dbReference type="RefSeq" id="WP_021582800.1">
    <property type="nucleotide sequence ID" value="NZ_AWET01000004.1"/>
</dbReference>
<evidence type="ECO:0000313" key="14">
    <source>
        <dbReference type="EMBL" id="ERK04192.1"/>
    </source>
</evidence>
<dbReference type="GO" id="GO:0005886">
    <property type="term" value="C:plasma membrane"/>
    <property type="evidence" value="ECO:0007669"/>
    <property type="project" value="UniProtKB-SubCell"/>
</dbReference>
<dbReference type="Proteomes" id="UP000016600">
    <property type="component" value="Unassembled WGS sequence"/>
</dbReference>
<evidence type="ECO:0000256" key="10">
    <source>
        <dbReference type="ARBA" id="ARBA00022989"/>
    </source>
</evidence>
<evidence type="ECO:0000256" key="11">
    <source>
        <dbReference type="ARBA" id="ARBA00023004"/>
    </source>
</evidence>
<comment type="similarity">
    <text evidence="2 13">Belongs to the cytochrome ubiquinol oxidase subunit 1 family.</text>
</comment>
<evidence type="ECO:0000256" key="7">
    <source>
        <dbReference type="ARBA" id="ARBA00022692"/>
    </source>
</evidence>
<keyword evidence="10 13" id="KW-1133">Transmembrane helix</keyword>
<evidence type="ECO:0000256" key="5">
    <source>
        <dbReference type="ARBA" id="ARBA00022519"/>
    </source>
</evidence>
<dbReference type="PANTHER" id="PTHR30365">
    <property type="entry name" value="CYTOCHROME D UBIQUINOL OXIDASE"/>
    <property type="match status" value="1"/>
</dbReference>
<dbReference type="PANTHER" id="PTHR30365:SF0">
    <property type="entry name" value="CYTOCHROME BD-I UBIQUINOL OXIDASE SUBUNIT 1"/>
    <property type="match status" value="1"/>
</dbReference>
<protein>
    <submittedName>
        <fullName evidence="14">Cytochrome ubiquinol oxidase</fullName>
    </submittedName>
</protein>
<feature type="transmembrane region" description="Helical" evidence="13">
    <location>
        <begin position="134"/>
        <end position="154"/>
    </location>
</feature>
<keyword evidence="3 13" id="KW-0813">Transport</keyword>
<sequence length="532" mass="59668">MINHLLLDVTSGTIDWSRGQFALTAIYHWLFVPLTLGLAVIMGIAETCYYRTKKQFWKDVARFWQKLFGINFAMGVATGIILEFEFGTNWSNYSWFVGDIFGAPLAVEGIIAFFMESTFVAVMFFGWNKVSSGFHLASTWLTGLGATISAWWILVANSWMQYPVGCEFNPDTMRNEMVSFADVALSPFAIDKFCHTVTSSWIIGAVFTVAVSCYYLLRKREQKLAVESIKIGAVVGLVASLLTVITGDNSAYMVAKVQPMKLAAMEALYNGGTDQGLTAVAWVNPVEQNDYKNQKEVPMRVSVPYALSLLATHSLHGFVPGVNDLIKGYTREDGTRELSVAEKLVRGKMAVNALMGYRAAKKDGRNEAAKKYLAVLKPNMKYFGYGYVESADQLVPFIPLCFWSFRVMVALGVLFILFFAVTLFFVYRRDIARYRWLLISGLVMLPLAYIASEAGWVVAEMGRQPWTIQDMLPTWIAVSDLESSYVALTFFIFLALFTALLIVEIRILCKQIKKGPEYGEAEEMLTSKELIN</sequence>
<feature type="transmembrane region" description="Helical" evidence="13">
    <location>
        <begin position="102"/>
        <end position="127"/>
    </location>
</feature>
<evidence type="ECO:0000256" key="2">
    <source>
        <dbReference type="ARBA" id="ARBA00009819"/>
    </source>
</evidence>
<keyword evidence="8 13" id="KW-0479">Metal-binding</keyword>
<evidence type="ECO:0000256" key="9">
    <source>
        <dbReference type="ARBA" id="ARBA00022982"/>
    </source>
</evidence>
<evidence type="ECO:0000313" key="15">
    <source>
        <dbReference type="Proteomes" id="UP000016600"/>
    </source>
</evidence>
<keyword evidence="15" id="KW-1185">Reference proteome</keyword>